<reference evidence="2" key="2">
    <citation type="submission" date="2023-05" db="EMBL/GenBank/DDBJ databases">
        <authorList>
            <person name="Schelkunov M.I."/>
        </authorList>
    </citation>
    <scope>NUCLEOTIDE SEQUENCE</scope>
    <source>
        <strain evidence="2">Hsosn_3</strain>
        <tissue evidence="2">Leaf</tissue>
    </source>
</reference>
<evidence type="ECO:0000313" key="2">
    <source>
        <dbReference type="EMBL" id="KAK1361874.1"/>
    </source>
</evidence>
<comment type="caution">
    <text evidence="2">The sequence shown here is derived from an EMBL/GenBank/DDBJ whole genome shotgun (WGS) entry which is preliminary data.</text>
</comment>
<feature type="region of interest" description="Disordered" evidence="1">
    <location>
        <begin position="102"/>
        <end position="346"/>
    </location>
</feature>
<feature type="region of interest" description="Disordered" evidence="1">
    <location>
        <begin position="1"/>
        <end position="74"/>
    </location>
</feature>
<dbReference type="PANTHER" id="PTHR34367">
    <property type="entry name" value="OS02G0734667 PROTEIN"/>
    <property type="match status" value="1"/>
</dbReference>
<feature type="compositionally biased region" description="Polar residues" evidence="1">
    <location>
        <begin position="277"/>
        <end position="295"/>
    </location>
</feature>
<reference evidence="2" key="1">
    <citation type="submission" date="2023-02" db="EMBL/GenBank/DDBJ databases">
        <title>Genome of toxic invasive species Heracleum sosnowskyi carries increased number of genes despite the absence of recent whole-genome duplications.</title>
        <authorList>
            <person name="Schelkunov M."/>
            <person name="Shtratnikova V."/>
            <person name="Makarenko M."/>
            <person name="Klepikova A."/>
            <person name="Omelchenko D."/>
            <person name="Novikova G."/>
            <person name="Obukhova E."/>
            <person name="Bogdanov V."/>
            <person name="Penin A."/>
            <person name="Logacheva M."/>
        </authorList>
    </citation>
    <scope>NUCLEOTIDE SEQUENCE</scope>
    <source>
        <strain evidence="2">Hsosn_3</strain>
        <tissue evidence="2">Leaf</tissue>
    </source>
</reference>
<accession>A0AAD8H8X0</accession>
<feature type="compositionally biased region" description="Polar residues" evidence="1">
    <location>
        <begin position="313"/>
        <end position="322"/>
    </location>
</feature>
<evidence type="ECO:0000256" key="1">
    <source>
        <dbReference type="SAM" id="MobiDB-lite"/>
    </source>
</evidence>
<dbReference type="PANTHER" id="PTHR34367:SF1">
    <property type="entry name" value="OS04G0528600 PROTEIN"/>
    <property type="match status" value="1"/>
</dbReference>
<feature type="compositionally biased region" description="Basic and acidic residues" evidence="1">
    <location>
        <begin position="131"/>
        <end position="144"/>
    </location>
</feature>
<feature type="compositionally biased region" description="Basic and acidic residues" evidence="1">
    <location>
        <begin position="184"/>
        <end position="197"/>
    </location>
</feature>
<sequence length="617" mass="66592">MGSCFSKKSVASSPITLPDPPIQIQQEKKKPQEESFKKEIFIIKHRMSHETDRDTSHSEENKNVGISPSVSDNVNNVVMSTPLRTSSCTKEEVDAILIQCGRLSRSSTGKAGVSSEGSGIQRGRKYSGSKRSFDFDVEGDRTRGNDIVGDGDGEEEAIADRIHRHRQRHRDGSSSPHGRRRRTLSRERGGGNGERRVSRSPGRRSESPVTNSKNVSGNGGGGSTNGRPGKLVSVPATVSTDKVKNGGGVVEGTNSAAGVKRVQVKRTVASPRARSPARTNGKASSNEVQVSLSRSNSRKNEQSPYRRNPLSEIDNNVSNQKPSGVAQGNEGKVYTNRGTKEQQKQQLEEAKGMTGNVAVNLISSGNEGLKPQTLTKSRSSRLSRDLDINPETLLNSNPSYTSMLLEDIQNFHQKTAPTPTPAPAFSLPACVTKARSILDAVADLNSGTSSNTSGAYVEERTRAPTADKFKRHERSSSLGANIVESKVVVSNDLMEPSLHKYVTITRGVPREGDDLEEQESSGSNSFVGSQHHWLSSSTWEPNSADSTDCYTSSRTYGRDADLSPLGLQKHELSDEPRTRVSETKRTFDNQRTGIGRGRLGGSAKGLPSLPSTAAAST</sequence>
<name>A0AAD8H8X0_9APIA</name>
<dbReference type="EMBL" id="JAUIZM010000010">
    <property type="protein sequence ID" value="KAK1361874.1"/>
    <property type="molecule type" value="Genomic_DNA"/>
</dbReference>
<keyword evidence="3" id="KW-1185">Reference proteome</keyword>
<evidence type="ECO:0000313" key="3">
    <source>
        <dbReference type="Proteomes" id="UP001237642"/>
    </source>
</evidence>
<gene>
    <name evidence="2" type="ORF">POM88_046348</name>
</gene>
<dbReference type="Proteomes" id="UP001237642">
    <property type="component" value="Unassembled WGS sequence"/>
</dbReference>
<dbReference type="InterPro" id="IPR040412">
    <property type="entry name" value="At1g65710-like"/>
</dbReference>
<feature type="compositionally biased region" description="Polar residues" evidence="1">
    <location>
        <begin position="520"/>
        <end position="555"/>
    </location>
</feature>
<feature type="compositionally biased region" description="Basic and acidic residues" evidence="1">
    <location>
        <begin position="26"/>
        <end position="62"/>
    </location>
</feature>
<proteinExistence type="predicted"/>
<feature type="region of interest" description="Disordered" evidence="1">
    <location>
        <begin position="509"/>
        <end position="617"/>
    </location>
</feature>
<protein>
    <submittedName>
        <fullName evidence="2">Serine/arginine repetitive matrix protein 2-like</fullName>
    </submittedName>
</protein>
<feature type="compositionally biased region" description="Gly residues" evidence="1">
    <location>
        <begin position="594"/>
        <end position="603"/>
    </location>
</feature>
<organism evidence="2 3">
    <name type="scientific">Heracleum sosnowskyi</name>
    <dbReference type="NCBI Taxonomy" id="360622"/>
    <lineage>
        <taxon>Eukaryota</taxon>
        <taxon>Viridiplantae</taxon>
        <taxon>Streptophyta</taxon>
        <taxon>Embryophyta</taxon>
        <taxon>Tracheophyta</taxon>
        <taxon>Spermatophyta</taxon>
        <taxon>Magnoliopsida</taxon>
        <taxon>eudicotyledons</taxon>
        <taxon>Gunneridae</taxon>
        <taxon>Pentapetalae</taxon>
        <taxon>asterids</taxon>
        <taxon>campanulids</taxon>
        <taxon>Apiales</taxon>
        <taxon>Apiaceae</taxon>
        <taxon>Apioideae</taxon>
        <taxon>apioid superclade</taxon>
        <taxon>Tordylieae</taxon>
        <taxon>Tordyliinae</taxon>
        <taxon>Heracleum</taxon>
    </lineage>
</organism>
<feature type="compositionally biased region" description="Basic and acidic residues" evidence="1">
    <location>
        <begin position="568"/>
        <end position="588"/>
    </location>
</feature>
<dbReference type="AlphaFoldDB" id="A0AAD8H8X0"/>